<keyword evidence="5 9" id="KW-0765">Sulfation</keyword>
<keyword evidence="8 9" id="KW-0339">Growth factor</keyword>
<keyword evidence="7 9" id="KW-0221">Differentiation</keyword>
<evidence type="ECO:0000256" key="5">
    <source>
        <dbReference type="ARBA" id="ARBA00022641"/>
    </source>
</evidence>
<comment type="caution">
    <text evidence="10">The sequence shown here is derived from an EMBL/GenBank/DDBJ whole genome shotgun (WGS) entry which is preliminary data.</text>
</comment>
<organism evidence="10 11">
    <name type="scientific">Linum tenue</name>
    <dbReference type="NCBI Taxonomy" id="586396"/>
    <lineage>
        <taxon>Eukaryota</taxon>
        <taxon>Viridiplantae</taxon>
        <taxon>Streptophyta</taxon>
        <taxon>Embryophyta</taxon>
        <taxon>Tracheophyta</taxon>
        <taxon>Spermatophyta</taxon>
        <taxon>Magnoliopsida</taxon>
        <taxon>eudicotyledons</taxon>
        <taxon>Gunneridae</taxon>
        <taxon>Pentapetalae</taxon>
        <taxon>rosids</taxon>
        <taxon>fabids</taxon>
        <taxon>Malpighiales</taxon>
        <taxon>Linaceae</taxon>
        <taxon>Linum</taxon>
    </lineage>
</organism>
<sequence>MKRNYYTLSLPFLLLFAFLMLSSSFFSHSASARLLLDATASSQTKGSSDGGETELVSMEDNQKAAAAAAAGDHFASLKEEDFSTLMGAEEMEKAEGVCEEKDEDLKRRMVVEAHLDYIYTQHHKNP</sequence>
<protein>
    <recommendedName>
        <fullName evidence="9">Phytosulfokine</fullName>
    </recommendedName>
    <component>
        <recommendedName>
            <fullName evidence="9">Phytosulfokine-alpha</fullName>
            <shortName evidence="9">PSK-alpha</shortName>
            <shortName evidence="9">Phytosulfokine-a</shortName>
        </recommendedName>
    </component>
    <component>
        <recommendedName>
            <fullName evidence="9">Phytosulfokine-beta</fullName>
            <shortName evidence="9">PSK-beta</shortName>
            <shortName evidence="9">Phytosulfokine-b</shortName>
        </recommendedName>
    </component>
</protein>
<evidence type="ECO:0000256" key="3">
    <source>
        <dbReference type="ARBA" id="ARBA00022473"/>
    </source>
</evidence>
<keyword evidence="3 9" id="KW-0217">Developmental protein</keyword>
<feature type="signal peptide" evidence="9">
    <location>
        <begin position="1"/>
        <end position="32"/>
    </location>
</feature>
<name>A0AAV0P4W2_9ROSI</name>
<dbReference type="AlphaFoldDB" id="A0AAV0P4W2"/>
<comment type="similarity">
    <text evidence="2 9">Belongs to the phytosulfokine family.</text>
</comment>
<evidence type="ECO:0000313" key="11">
    <source>
        <dbReference type="Proteomes" id="UP001154282"/>
    </source>
</evidence>
<dbReference type="InterPro" id="IPR009438">
    <property type="entry name" value="Phytosulfokine"/>
</dbReference>
<keyword evidence="11" id="KW-1185">Reference proteome</keyword>
<proteinExistence type="inferred from homology"/>
<dbReference type="GO" id="GO:0030154">
    <property type="term" value="P:cell differentiation"/>
    <property type="evidence" value="ECO:0007669"/>
    <property type="project" value="UniProtKB-UniRule"/>
</dbReference>
<gene>
    <name evidence="10" type="ORF">LITE_LOCUS36944</name>
</gene>
<dbReference type="GO" id="GO:0008283">
    <property type="term" value="P:cell population proliferation"/>
    <property type="evidence" value="ECO:0007669"/>
    <property type="project" value="UniProtKB-UniRule"/>
</dbReference>
<dbReference type="EMBL" id="CAMGYJ010000008">
    <property type="protein sequence ID" value="CAI0466213.1"/>
    <property type="molecule type" value="Genomic_DNA"/>
</dbReference>
<evidence type="ECO:0000256" key="1">
    <source>
        <dbReference type="ARBA" id="ARBA00004613"/>
    </source>
</evidence>
<keyword evidence="6 9" id="KW-0732">Signal</keyword>
<dbReference type="GO" id="GO:0008083">
    <property type="term" value="F:growth factor activity"/>
    <property type="evidence" value="ECO:0007669"/>
    <property type="project" value="UniProtKB-UniRule"/>
</dbReference>
<dbReference type="Proteomes" id="UP001154282">
    <property type="component" value="Unassembled WGS sequence"/>
</dbReference>
<evidence type="ECO:0000313" key="10">
    <source>
        <dbReference type="EMBL" id="CAI0466213.1"/>
    </source>
</evidence>
<evidence type="ECO:0000256" key="4">
    <source>
        <dbReference type="ARBA" id="ARBA00022525"/>
    </source>
</evidence>
<dbReference type="GO" id="GO:0005576">
    <property type="term" value="C:extracellular region"/>
    <property type="evidence" value="ECO:0007669"/>
    <property type="project" value="UniProtKB-SubCell"/>
</dbReference>
<evidence type="ECO:0000256" key="6">
    <source>
        <dbReference type="ARBA" id="ARBA00022729"/>
    </source>
</evidence>
<evidence type="ECO:0000256" key="2">
    <source>
        <dbReference type="ARBA" id="ARBA00010781"/>
    </source>
</evidence>
<accession>A0AAV0P4W2</accession>
<keyword evidence="4 9" id="KW-0964">Secreted</keyword>
<dbReference type="PANTHER" id="PTHR33285:SF33">
    <property type="entry name" value="PHYTOSULFOKINE"/>
    <property type="match status" value="1"/>
</dbReference>
<comment type="PTM">
    <text evidence="9">Sulfation is important for activity and for the binding to a putative membrane receptor.</text>
</comment>
<feature type="chain" id="PRO_5043094383" description="Phytosulfokine" evidence="9">
    <location>
        <begin position="33"/>
        <end position="126"/>
    </location>
</feature>
<comment type="PTM">
    <text evidence="9">PSK-alpha is produced by endopeptidase digestion. PSK-beta is produced from PSK-alpha by exopeptidase digestion.</text>
</comment>
<evidence type="ECO:0000256" key="9">
    <source>
        <dbReference type="RuleBase" id="RU368031"/>
    </source>
</evidence>
<evidence type="ECO:0000256" key="8">
    <source>
        <dbReference type="ARBA" id="ARBA00023030"/>
    </source>
</evidence>
<evidence type="ECO:0000256" key="7">
    <source>
        <dbReference type="ARBA" id="ARBA00022782"/>
    </source>
</evidence>
<comment type="function">
    <text evidence="9">Promotes plant cell differentiation, organogenesis and somatic embryogenesis as well as cell proliferation.</text>
</comment>
<reference evidence="10" key="1">
    <citation type="submission" date="2022-08" db="EMBL/GenBank/DDBJ databases">
        <authorList>
            <person name="Gutierrez-Valencia J."/>
        </authorList>
    </citation>
    <scope>NUCLEOTIDE SEQUENCE</scope>
</reference>
<dbReference type="PANTHER" id="PTHR33285">
    <property type="entry name" value="PHYTOSULFOKINES 3"/>
    <property type="match status" value="1"/>
</dbReference>
<comment type="subcellular location">
    <subcellularLocation>
        <location evidence="1 9">Secreted</location>
    </subcellularLocation>
</comment>
<dbReference type="Pfam" id="PF06404">
    <property type="entry name" value="PSK"/>
    <property type="match status" value="1"/>
</dbReference>